<keyword evidence="3" id="KW-1003">Cell membrane</keyword>
<evidence type="ECO:0000256" key="11">
    <source>
        <dbReference type="ARBA" id="ARBA00023136"/>
    </source>
</evidence>
<dbReference type="InterPro" id="IPR027417">
    <property type="entry name" value="P-loop_NTPase"/>
</dbReference>
<dbReference type="InterPro" id="IPR050445">
    <property type="entry name" value="Bact_polysacc_biosynth/exp"/>
</dbReference>
<evidence type="ECO:0000256" key="2">
    <source>
        <dbReference type="ARBA" id="ARBA00008883"/>
    </source>
</evidence>
<evidence type="ECO:0000256" key="5">
    <source>
        <dbReference type="ARBA" id="ARBA00022679"/>
    </source>
</evidence>
<evidence type="ECO:0000256" key="7">
    <source>
        <dbReference type="ARBA" id="ARBA00022741"/>
    </source>
</evidence>
<evidence type="ECO:0000256" key="6">
    <source>
        <dbReference type="ARBA" id="ARBA00022692"/>
    </source>
</evidence>
<accession>A0ABP9VFP7</accession>
<comment type="caution">
    <text evidence="16">The sequence shown here is derived from an EMBL/GenBank/DDBJ whole genome shotgun (WGS) entry which is preliminary data.</text>
</comment>
<dbReference type="Gene3D" id="3.40.50.300">
    <property type="entry name" value="P-loop containing nucleotide triphosphate hydrolases"/>
    <property type="match status" value="1"/>
</dbReference>
<evidence type="ECO:0000256" key="12">
    <source>
        <dbReference type="ARBA" id="ARBA00023137"/>
    </source>
</evidence>
<organism evidence="16 17">
    <name type="scientific">Deinococcus xinjiangensis</name>
    <dbReference type="NCBI Taxonomy" id="457454"/>
    <lineage>
        <taxon>Bacteria</taxon>
        <taxon>Thermotogati</taxon>
        <taxon>Deinococcota</taxon>
        <taxon>Deinococci</taxon>
        <taxon>Deinococcales</taxon>
        <taxon>Deinococcaceae</taxon>
        <taxon>Deinococcus</taxon>
    </lineage>
</organism>
<keyword evidence="17" id="KW-1185">Reference proteome</keyword>
<gene>
    <name evidence="16" type="ORF">Dxin01_03152</name>
</gene>
<dbReference type="InterPro" id="IPR003856">
    <property type="entry name" value="LPS_length_determ_N"/>
</dbReference>
<dbReference type="SUPFAM" id="SSF52540">
    <property type="entry name" value="P-loop containing nucleoside triphosphate hydrolases"/>
    <property type="match status" value="1"/>
</dbReference>
<comment type="similarity">
    <text evidence="2">Belongs to the etk/wzc family.</text>
</comment>
<dbReference type="EMBL" id="BAABRN010000048">
    <property type="protein sequence ID" value="GAA5503395.1"/>
    <property type="molecule type" value="Genomic_DNA"/>
</dbReference>
<feature type="domain" description="Polysaccharide chain length determinant N-terminal" evidence="14">
    <location>
        <begin position="9"/>
        <end position="99"/>
    </location>
</feature>
<keyword evidence="11" id="KW-0472">Membrane</keyword>
<keyword evidence="9" id="KW-0067">ATP-binding</keyword>
<dbReference type="InterPro" id="IPR005702">
    <property type="entry name" value="Wzc-like_C"/>
</dbReference>
<reference evidence="16 17" key="1">
    <citation type="submission" date="2024-02" db="EMBL/GenBank/DDBJ databases">
        <title>Deinococcus xinjiangensis NBRC 107630.</title>
        <authorList>
            <person name="Ichikawa N."/>
            <person name="Katano-Makiyama Y."/>
            <person name="Hidaka K."/>
        </authorList>
    </citation>
    <scope>NUCLEOTIDE SEQUENCE [LARGE SCALE GENOMIC DNA]</scope>
    <source>
        <strain evidence="16 17">NBRC 107630</strain>
    </source>
</reference>
<proteinExistence type="inferred from homology"/>
<dbReference type="PANTHER" id="PTHR32309">
    <property type="entry name" value="TYROSINE-PROTEIN KINASE"/>
    <property type="match status" value="1"/>
</dbReference>
<evidence type="ECO:0008006" key="18">
    <source>
        <dbReference type="Google" id="ProtNLM"/>
    </source>
</evidence>
<evidence type="ECO:0000256" key="8">
    <source>
        <dbReference type="ARBA" id="ARBA00022777"/>
    </source>
</evidence>
<sequence>MTERRESEQEIDLSALWRGIRRRLPWILGSAALVGAGTYLWSKQQPTVYSASAYLISSNGNGAGNSPLDGGIVRASPLPDGAIPQALQSTQVMEPLLRSLRAEPSIPLQERERLISDLTKEMRAQKMKTISLTSRLEQYNSGSGIYTISAKARTAEAAAKLANLTSRNLLTWDKGRALENLNRAEAGFRAQLAQTEQQIAARPASANDIERQTLLAKRASVLGSLSNILVLKNSVAGVLSPLSDAVVPLQPDSPKPLRNAVLAGLLTLLLGGGIAALRTLLDRTIRSEDDVLALGLPTLTSIPRLRQRDVVMQGIVRAARQAGLYEAIGFLRVNLLGSLKGVQHPVVMLTSTAPGEGKSSLTAALADGFASSGQRVLIIDADLRRGTQEAVWQKFNETGQWRQLTGSGGARTTREALLNPDNVQVLQVEENVDMLPAGQSLHDSLSIVNQANFDRAFGLWKQQYDLVIIDSAPLLALADGLMIGKHVDGVVMVAEFGRTDLNAVKSALRRAERGGLKILGIVINKANVKENEAYGYSYAPRREVKA</sequence>
<dbReference type="Proteomes" id="UP001458946">
    <property type="component" value="Unassembled WGS sequence"/>
</dbReference>
<keyword evidence="8" id="KW-0418">Kinase</keyword>
<feature type="domain" description="AAA" evidence="15">
    <location>
        <begin position="355"/>
        <end position="477"/>
    </location>
</feature>
<keyword evidence="5" id="KW-0808">Transferase</keyword>
<dbReference type="Pfam" id="PF13614">
    <property type="entry name" value="AAA_31"/>
    <property type="match status" value="1"/>
</dbReference>
<dbReference type="Pfam" id="PF02706">
    <property type="entry name" value="Wzz"/>
    <property type="match status" value="1"/>
</dbReference>
<name>A0ABP9VFP7_9DEIO</name>
<evidence type="ECO:0000256" key="1">
    <source>
        <dbReference type="ARBA" id="ARBA00004429"/>
    </source>
</evidence>
<keyword evidence="7" id="KW-0547">Nucleotide-binding</keyword>
<evidence type="ECO:0000313" key="16">
    <source>
        <dbReference type="EMBL" id="GAA5503395.1"/>
    </source>
</evidence>
<keyword evidence="4" id="KW-0997">Cell inner membrane</keyword>
<keyword evidence="10" id="KW-1133">Transmembrane helix</keyword>
<dbReference type="RefSeq" id="WP_353543367.1">
    <property type="nucleotide sequence ID" value="NZ_BAABRN010000048.1"/>
</dbReference>
<evidence type="ECO:0000256" key="9">
    <source>
        <dbReference type="ARBA" id="ARBA00022840"/>
    </source>
</evidence>
<evidence type="ECO:0000256" key="3">
    <source>
        <dbReference type="ARBA" id="ARBA00022475"/>
    </source>
</evidence>
<evidence type="ECO:0000256" key="4">
    <source>
        <dbReference type="ARBA" id="ARBA00022519"/>
    </source>
</evidence>
<evidence type="ECO:0000256" key="13">
    <source>
        <dbReference type="ARBA" id="ARBA00053015"/>
    </source>
</evidence>
<protein>
    <recommendedName>
        <fullName evidence="18">Succinoglycan biosynthesis protein exop</fullName>
    </recommendedName>
</protein>
<dbReference type="CDD" id="cd05387">
    <property type="entry name" value="BY-kinase"/>
    <property type="match status" value="1"/>
</dbReference>
<evidence type="ECO:0000256" key="10">
    <source>
        <dbReference type="ARBA" id="ARBA00022989"/>
    </source>
</evidence>
<dbReference type="PANTHER" id="PTHR32309:SF31">
    <property type="entry name" value="CAPSULAR EXOPOLYSACCHARIDE FAMILY"/>
    <property type="match status" value="1"/>
</dbReference>
<comment type="subcellular location">
    <subcellularLocation>
        <location evidence="1">Cell inner membrane</location>
        <topology evidence="1">Multi-pass membrane protein</topology>
    </subcellularLocation>
</comment>
<keyword evidence="6" id="KW-0812">Transmembrane</keyword>
<evidence type="ECO:0000259" key="14">
    <source>
        <dbReference type="Pfam" id="PF02706"/>
    </source>
</evidence>
<evidence type="ECO:0000313" key="17">
    <source>
        <dbReference type="Proteomes" id="UP001458946"/>
    </source>
</evidence>
<comment type="catalytic activity">
    <reaction evidence="13">
        <text>L-tyrosyl-[protein] + ATP = O-phospho-L-tyrosyl-[protein] + ADP + H(+)</text>
        <dbReference type="Rhea" id="RHEA:10596"/>
        <dbReference type="Rhea" id="RHEA-COMP:10136"/>
        <dbReference type="Rhea" id="RHEA-COMP:20101"/>
        <dbReference type="ChEBI" id="CHEBI:15378"/>
        <dbReference type="ChEBI" id="CHEBI:30616"/>
        <dbReference type="ChEBI" id="CHEBI:46858"/>
        <dbReference type="ChEBI" id="CHEBI:61978"/>
        <dbReference type="ChEBI" id="CHEBI:456216"/>
    </reaction>
</comment>
<dbReference type="InterPro" id="IPR025669">
    <property type="entry name" value="AAA_dom"/>
</dbReference>
<keyword evidence="12" id="KW-0829">Tyrosine-protein kinase</keyword>
<evidence type="ECO:0000259" key="15">
    <source>
        <dbReference type="Pfam" id="PF13614"/>
    </source>
</evidence>